<dbReference type="Pfam" id="PF02561">
    <property type="entry name" value="FliS"/>
    <property type="match status" value="1"/>
</dbReference>
<keyword evidence="1" id="KW-0966">Cell projection</keyword>
<reference evidence="1 2" key="1">
    <citation type="submission" date="2010-02" db="EMBL/GenBank/DDBJ databases">
        <authorList>
            <person name="Weinstock G."/>
            <person name="Sodergren E."/>
            <person name="Clifton S."/>
            <person name="Fulton L."/>
            <person name="Fulton B."/>
            <person name="Courtney L."/>
            <person name="Fronick C."/>
            <person name="Harrison M."/>
            <person name="Strong C."/>
            <person name="Farmer C."/>
            <person name="Delahaunty K."/>
            <person name="Markovic C."/>
            <person name="Hall O."/>
            <person name="Minx P."/>
            <person name="Tomlinson C."/>
            <person name="Mitreva M."/>
            <person name="Nelson J."/>
            <person name="Hou S."/>
            <person name="Wollam A."/>
            <person name="Pepin K.H."/>
            <person name="Johnson M."/>
            <person name="Bhonagiri V."/>
            <person name="Zhang X."/>
            <person name="Suruliraj S."/>
            <person name="Warren W."/>
            <person name="Chinwalla A."/>
            <person name="Mardis E.R."/>
            <person name="Wilson R.K."/>
        </authorList>
    </citation>
    <scope>NUCLEOTIDE SEQUENCE [LARGE SCALE GENOMIC DNA]</scope>
    <source>
        <strain evidence="1 2">DSM 2876</strain>
    </source>
</reference>
<dbReference type="STRING" id="45851.BHV86_01410"/>
<comment type="caution">
    <text evidence="1">The sequence shown here is derived from an EMBL/GenBank/DDBJ whole genome shotgun (WGS) entry which is preliminary data.</text>
</comment>
<dbReference type="eggNOG" id="COG1516">
    <property type="taxonomic scope" value="Bacteria"/>
</dbReference>
<dbReference type="EMBL" id="ABWN01000042">
    <property type="protein sequence ID" value="EFF67399.1"/>
    <property type="molecule type" value="Genomic_DNA"/>
</dbReference>
<dbReference type="InterPro" id="IPR036584">
    <property type="entry name" value="FliS_sf"/>
</dbReference>
<gene>
    <name evidence="1" type="ORF">BUTYVIB_02482</name>
</gene>
<evidence type="ECO:0000313" key="2">
    <source>
        <dbReference type="Proteomes" id="UP000006238"/>
    </source>
</evidence>
<organism evidence="1 2">
    <name type="scientific">Eshraghiella crossota DSM 2876</name>
    <dbReference type="NCBI Taxonomy" id="511680"/>
    <lineage>
        <taxon>Bacteria</taxon>
        <taxon>Bacillati</taxon>
        <taxon>Bacillota</taxon>
        <taxon>Clostridia</taxon>
        <taxon>Lachnospirales</taxon>
        <taxon>Lachnospiraceae</taxon>
        <taxon>Eshraghiella</taxon>
    </lineage>
</organism>
<keyword evidence="1" id="KW-0282">Flagellum</keyword>
<protein>
    <submittedName>
        <fullName evidence="1">Putative flagellar protein FliS</fullName>
    </submittedName>
</protein>
<sequence length="159" mass="17632">MTILTREQLKDYGIKVTQANGTELVKLTLELAAEYVGEAEKSVDDIDLFTARINKARAFIAHLISSLNMQYEISSQLLNIYLYLNSELLKAGIKGDATLLPRFRGILLSLSEAFGEICKEDTNGPVMENAEPVYVGLTYSKGKLNESTYIGEKSRGFTV</sequence>
<accession>D4S2X0</accession>
<dbReference type="Gene3D" id="1.20.120.340">
    <property type="entry name" value="Flagellar protein FliS"/>
    <property type="match status" value="1"/>
</dbReference>
<dbReference type="GO" id="GO:0044780">
    <property type="term" value="P:bacterial-type flagellum assembly"/>
    <property type="evidence" value="ECO:0007669"/>
    <property type="project" value="InterPro"/>
</dbReference>
<keyword evidence="2" id="KW-1185">Reference proteome</keyword>
<evidence type="ECO:0000313" key="1">
    <source>
        <dbReference type="EMBL" id="EFF67399.1"/>
    </source>
</evidence>
<dbReference type="InterPro" id="IPR003713">
    <property type="entry name" value="FliS"/>
</dbReference>
<keyword evidence="1" id="KW-0969">Cilium</keyword>
<proteinExistence type="predicted"/>
<dbReference type="AlphaFoldDB" id="D4S2X0"/>
<dbReference type="SUPFAM" id="SSF101116">
    <property type="entry name" value="Flagellar export chaperone FliS"/>
    <property type="match status" value="1"/>
</dbReference>
<name>D4S2X0_9FIRM</name>
<dbReference type="HOGENOM" id="CLU_080373_4_1_9"/>
<dbReference type="CDD" id="cd16098">
    <property type="entry name" value="FliS"/>
    <property type="match status" value="1"/>
</dbReference>
<dbReference type="Proteomes" id="UP000006238">
    <property type="component" value="Unassembled WGS sequence"/>
</dbReference>